<organism evidence="1">
    <name type="scientific">marine metagenome</name>
    <dbReference type="NCBI Taxonomy" id="408172"/>
    <lineage>
        <taxon>unclassified sequences</taxon>
        <taxon>metagenomes</taxon>
        <taxon>ecological metagenomes</taxon>
    </lineage>
</organism>
<dbReference type="EMBL" id="UINC01163196">
    <property type="protein sequence ID" value="SVD63370.1"/>
    <property type="molecule type" value="Genomic_DNA"/>
</dbReference>
<sequence length="32" mass="4046">MTGKFKMKISRIRLYIVNVPERRWWWSDEVYG</sequence>
<protein>
    <submittedName>
        <fullName evidence="1">Uncharacterized protein</fullName>
    </submittedName>
</protein>
<dbReference type="AlphaFoldDB" id="A0A382WXT9"/>
<gene>
    <name evidence="1" type="ORF">METZ01_LOCUS416224</name>
</gene>
<accession>A0A382WXT9</accession>
<name>A0A382WXT9_9ZZZZ</name>
<reference evidence="1" key="1">
    <citation type="submission" date="2018-05" db="EMBL/GenBank/DDBJ databases">
        <authorList>
            <person name="Lanie J.A."/>
            <person name="Ng W.-L."/>
            <person name="Kazmierczak K.M."/>
            <person name="Andrzejewski T.M."/>
            <person name="Davidsen T.M."/>
            <person name="Wayne K.J."/>
            <person name="Tettelin H."/>
            <person name="Glass J.I."/>
            <person name="Rusch D."/>
            <person name="Podicherti R."/>
            <person name="Tsui H.-C.T."/>
            <person name="Winkler M.E."/>
        </authorList>
    </citation>
    <scope>NUCLEOTIDE SEQUENCE</scope>
</reference>
<evidence type="ECO:0000313" key="1">
    <source>
        <dbReference type="EMBL" id="SVD63370.1"/>
    </source>
</evidence>
<proteinExistence type="predicted"/>